<dbReference type="AlphaFoldDB" id="A0A4C1THA5"/>
<evidence type="ECO:0000313" key="3">
    <source>
        <dbReference type="Proteomes" id="UP000299102"/>
    </source>
</evidence>
<evidence type="ECO:0000256" key="1">
    <source>
        <dbReference type="SAM" id="MobiDB-lite"/>
    </source>
</evidence>
<feature type="region of interest" description="Disordered" evidence="1">
    <location>
        <begin position="31"/>
        <end position="53"/>
    </location>
</feature>
<sequence>MMIRAPSVPQVVQPAVQAGVRRLRDHDDDAAGAQDLAGSTSRQPTPACRGRRGRRLSRLRLRTLSEEDVPVHVPVLPSAAVSPANLSQHSAPPPTQNGGDTITPPSIIRSPYNQNSLKSLPNEDSSSQSSYLSRSSQSFYDRVSSPQHAARAVDSNATNQQVTNIPITIDIVAASKSNRGSFKGDSRFCYEAISSEWNSNKIVALATLGPIAFRRRPIGFAFDERETRSKDAPRDEMA</sequence>
<feature type="compositionally biased region" description="Polar residues" evidence="1">
    <location>
        <begin position="84"/>
        <end position="104"/>
    </location>
</feature>
<protein>
    <submittedName>
        <fullName evidence="2">Uncharacterized protein</fullName>
    </submittedName>
</protein>
<dbReference type="Proteomes" id="UP000299102">
    <property type="component" value="Unassembled WGS sequence"/>
</dbReference>
<name>A0A4C1THA5_EUMVA</name>
<feature type="compositionally biased region" description="Low complexity" evidence="1">
    <location>
        <begin position="125"/>
        <end position="138"/>
    </location>
</feature>
<evidence type="ECO:0000313" key="2">
    <source>
        <dbReference type="EMBL" id="GBP13862.1"/>
    </source>
</evidence>
<comment type="caution">
    <text evidence="2">The sequence shown here is derived from an EMBL/GenBank/DDBJ whole genome shotgun (WGS) entry which is preliminary data.</text>
</comment>
<feature type="region of interest" description="Disordered" evidence="1">
    <location>
        <begin position="82"/>
        <end position="138"/>
    </location>
</feature>
<gene>
    <name evidence="2" type="ORF">EVAR_10438_1</name>
</gene>
<organism evidence="2 3">
    <name type="scientific">Eumeta variegata</name>
    <name type="common">Bagworm moth</name>
    <name type="synonym">Eumeta japonica</name>
    <dbReference type="NCBI Taxonomy" id="151549"/>
    <lineage>
        <taxon>Eukaryota</taxon>
        <taxon>Metazoa</taxon>
        <taxon>Ecdysozoa</taxon>
        <taxon>Arthropoda</taxon>
        <taxon>Hexapoda</taxon>
        <taxon>Insecta</taxon>
        <taxon>Pterygota</taxon>
        <taxon>Neoptera</taxon>
        <taxon>Endopterygota</taxon>
        <taxon>Lepidoptera</taxon>
        <taxon>Glossata</taxon>
        <taxon>Ditrysia</taxon>
        <taxon>Tineoidea</taxon>
        <taxon>Psychidae</taxon>
        <taxon>Oiketicinae</taxon>
        <taxon>Eumeta</taxon>
    </lineage>
</organism>
<dbReference type="EMBL" id="BGZK01000060">
    <property type="protein sequence ID" value="GBP13862.1"/>
    <property type="molecule type" value="Genomic_DNA"/>
</dbReference>
<reference evidence="2 3" key="1">
    <citation type="journal article" date="2019" name="Commun. Biol.">
        <title>The bagworm genome reveals a unique fibroin gene that provides high tensile strength.</title>
        <authorList>
            <person name="Kono N."/>
            <person name="Nakamura H."/>
            <person name="Ohtoshi R."/>
            <person name="Tomita M."/>
            <person name="Numata K."/>
            <person name="Arakawa K."/>
        </authorList>
    </citation>
    <scope>NUCLEOTIDE SEQUENCE [LARGE SCALE GENOMIC DNA]</scope>
</reference>
<proteinExistence type="predicted"/>
<keyword evidence="3" id="KW-1185">Reference proteome</keyword>
<accession>A0A4C1THA5</accession>
<feature type="compositionally biased region" description="Polar residues" evidence="1">
    <location>
        <begin position="111"/>
        <end position="124"/>
    </location>
</feature>